<reference evidence="2" key="1">
    <citation type="journal article" date="2019" name="G3 (Bethesda)">
        <title>Genome Assemblies of Two Rare Opportunistic Yeast Pathogens: Diutina rugosa (syn. Candida rugosa) and Trichomonascus ciferrii (syn. Candida ciferrii).</title>
        <authorList>
            <person name="Mixao V."/>
            <person name="Saus E."/>
            <person name="Hansen A.P."/>
            <person name="Lass-Florl C."/>
            <person name="Gabaldon T."/>
        </authorList>
    </citation>
    <scope>NUCLEOTIDE SEQUENCE</scope>
    <source>
        <strain evidence="2">CBS 4856</strain>
    </source>
</reference>
<feature type="region of interest" description="Disordered" evidence="1">
    <location>
        <begin position="1"/>
        <end position="38"/>
    </location>
</feature>
<keyword evidence="3" id="KW-1185">Reference proteome</keyword>
<feature type="compositionally biased region" description="Low complexity" evidence="1">
    <location>
        <begin position="94"/>
        <end position="118"/>
    </location>
</feature>
<feature type="compositionally biased region" description="Gly residues" evidence="1">
    <location>
        <begin position="1"/>
        <end position="10"/>
    </location>
</feature>
<dbReference type="Proteomes" id="UP000761534">
    <property type="component" value="Unassembled WGS sequence"/>
</dbReference>
<dbReference type="OrthoDB" id="2537432at2759"/>
<dbReference type="PANTHER" id="PTHR34693">
    <property type="entry name" value="PROTEIN PAR32"/>
    <property type="match status" value="1"/>
</dbReference>
<protein>
    <submittedName>
        <fullName evidence="2">Uncharacterized protein</fullName>
    </submittedName>
</protein>
<dbReference type="InterPro" id="IPR022024">
    <property type="entry name" value="DUF3602"/>
</dbReference>
<dbReference type="AlphaFoldDB" id="A0A642UC55"/>
<feature type="compositionally biased region" description="Polar residues" evidence="1">
    <location>
        <begin position="119"/>
        <end position="133"/>
    </location>
</feature>
<accession>A0A642UC55</accession>
<dbReference type="EMBL" id="SWFS01000576">
    <property type="protein sequence ID" value="KAA8896581.1"/>
    <property type="molecule type" value="Genomic_DNA"/>
</dbReference>
<dbReference type="PANTHER" id="PTHR34693:SF1">
    <property type="entry name" value="PROTEIN PAR32"/>
    <property type="match status" value="1"/>
</dbReference>
<comment type="caution">
    <text evidence="2">The sequence shown here is derived from an EMBL/GenBank/DDBJ whole genome shotgun (WGS) entry which is preliminary data.</text>
</comment>
<proteinExistence type="predicted"/>
<evidence type="ECO:0000313" key="3">
    <source>
        <dbReference type="Proteomes" id="UP000761534"/>
    </source>
</evidence>
<organism evidence="2 3">
    <name type="scientific">Trichomonascus ciferrii</name>
    <dbReference type="NCBI Taxonomy" id="44093"/>
    <lineage>
        <taxon>Eukaryota</taxon>
        <taxon>Fungi</taxon>
        <taxon>Dikarya</taxon>
        <taxon>Ascomycota</taxon>
        <taxon>Saccharomycotina</taxon>
        <taxon>Dipodascomycetes</taxon>
        <taxon>Dipodascales</taxon>
        <taxon>Trichomonascaceae</taxon>
        <taxon>Trichomonascus</taxon>
        <taxon>Trichomonascus ciferrii complex</taxon>
    </lineage>
</organism>
<feature type="region of interest" description="Disordered" evidence="1">
    <location>
        <begin position="76"/>
        <end position="133"/>
    </location>
</feature>
<sequence>MVLTGRGGFGNHRQGSQDYVPSTPAPVQHFSSPTQKFRAGRGGYGNYVDIKNMPTLTPQEYLQEVHEALDVEPERYFTGRGGRGNIVCKDQRKGSASSTSSDGSSTRSLKRSATSSSSGQNNLWSRLKTTLTH</sequence>
<dbReference type="Pfam" id="PF12223">
    <property type="entry name" value="DUF3602"/>
    <property type="match status" value="1"/>
</dbReference>
<dbReference type="VEuPathDB" id="FungiDB:TRICI_006861"/>
<gene>
    <name evidence="2" type="ORF">TRICI_006861</name>
</gene>
<evidence type="ECO:0000256" key="1">
    <source>
        <dbReference type="SAM" id="MobiDB-lite"/>
    </source>
</evidence>
<evidence type="ECO:0000313" key="2">
    <source>
        <dbReference type="EMBL" id="KAA8896581.1"/>
    </source>
</evidence>
<dbReference type="InterPro" id="IPR053203">
    <property type="entry name" value="Cisplatin_resist-associated"/>
</dbReference>
<name>A0A642UC55_9ASCO</name>